<evidence type="ECO:0000256" key="1">
    <source>
        <dbReference type="SAM" id="MobiDB-lite"/>
    </source>
</evidence>
<name>L9XNV2_9EURY</name>
<reference evidence="3 4" key="1">
    <citation type="journal article" date="2014" name="PLoS Genet.">
        <title>Phylogenetically driven sequencing of extremely halophilic archaea reveals strategies for static and dynamic osmo-response.</title>
        <authorList>
            <person name="Becker E.A."/>
            <person name="Seitzer P.M."/>
            <person name="Tritt A."/>
            <person name="Larsen D."/>
            <person name="Krusor M."/>
            <person name="Yao A.I."/>
            <person name="Wu D."/>
            <person name="Madern D."/>
            <person name="Eisen J.A."/>
            <person name="Darling A.E."/>
            <person name="Facciotti M.T."/>
        </authorList>
    </citation>
    <scope>NUCLEOTIDE SEQUENCE [LARGE SCALE GENOMIC DNA]</scope>
    <source>
        <strain evidence="3 4">JCM 10478</strain>
    </source>
</reference>
<feature type="region of interest" description="Disordered" evidence="1">
    <location>
        <begin position="1"/>
        <end position="26"/>
    </location>
</feature>
<feature type="compositionally biased region" description="Basic and acidic residues" evidence="1">
    <location>
        <begin position="63"/>
        <end position="94"/>
    </location>
</feature>
<dbReference type="InterPro" id="IPR037914">
    <property type="entry name" value="SpoVT-AbrB_sf"/>
</dbReference>
<dbReference type="OrthoDB" id="30861at2157"/>
<dbReference type="PROSITE" id="PS51740">
    <property type="entry name" value="SPOVT_ABRB"/>
    <property type="match status" value="1"/>
</dbReference>
<organism evidence="3 4">
    <name type="scientific">Natrinema versiforme JCM 10478</name>
    <dbReference type="NCBI Taxonomy" id="1227496"/>
    <lineage>
        <taxon>Archaea</taxon>
        <taxon>Methanobacteriati</taxon>
        <taxon>Methanobacteriota</taxon>
        <taxon>Stenosarchaea group</taxon>
        <taxon>Halobacteria</taxon>
        <taxon>Halobacteriales</taxon>
        <taxon>Natrialbaceae</taxon>
        <taxon>Natrinema</taxon>
    </lineage>
</organism>
<dbReference type="InterPro" id="IPR007159">
    <property type="entry name" value="SpoVT-AbrB_dom"/>
</dbReference>
<feature type="region of interest" description="Disordered" evidence="1">
    <location>
        <begin position="63"/>
        <end position="103"/>
    </location>
</feature>
<sequence length="103" mass="11566">MSSNTPSNGEERVVSVTEKGQATIPKRLREKHGIPAPGRVKFVENEDGEIVVRPVGSMREFRGLERDGDADRPGTAVLREERERDKQRDDDVVDRFSSGTEDE</sequence>
<evidence type="ECO:0000313" key="4">
    <source>
        <dbReference type="Proteomes" id="UP000011632"/>
    </source>
</evidence>
<dbReference type="NCBIfam" id="TIGR01439">
    <property type="entry name" value="lp_hng_hel_AbrB"/>
    <property type="match status" value="1"/>
</dbReference>
<accession>L9XNV2</accession>
<dbReference type="Proteomes" id="UP000011632">
    <property type="component" value="Unassembled WGS sequence"/>
</dbReference>
<evidence type="ECO:0000259" key="2">
    <source>
        <dbReference type="PROSITE" id="PS51740"/>
    </source>
</evidence>
<keyword evidence="4" id="KW-1185">Reference proteome</keyword>
<dbReference type="PATRIC" id="fig|1227496.3.peg.3858"/>
<comment type="caution">
    <text evidence="3">The sequence shown here is derived from an EMBL/GenBank/DDBJ whole genome shotgun (WGS) entry which is preliminary data.</text>
</comment>
<protein>
    <recommendedName>
        <fullName evidence="2">SpoVT-AbrB domain-containing protein</fullName>
    </recommendedName>
</protein>
<dbReference type="Gene3D" id="2.10.260.10">
    <property type="match status" value="1"/>
</dbReference>
<feature type="domain" description="SpoVT-AbrB" evidence="2">
    <location>
        <begin position="11"/>
        <end position="57"/>
    </location>
</feature>
<dbReference type="Pfam" id="PF04014">
    <property type="entry name" value="MazE_antitoxin"/>
    <property type="match status" value="1"/>
</dbReference>
<dbReference type="SMART" id="SM00966">
    <property type="entry name" value="SpoVT_AbrB"/>
    <property type="match status" value="1"/>
</dbReference>
<dbReference type="RefSeq" id="WP_006432945.1">
    <property type="nucleotide sequence ID" value="NZ_AOID01000062.1"/>
</dbReference>
<dbReference type="SUPFAM" id="SSF89447">
    <property type="entry name" value="AbrB/MazE/MraZ-like"/>
    <property type="match status" value="1"/>
</dbReference>
<evidence type="ECO:0000313" key="3">
    <source>
        <dbReference type="EMBL" id="ELY63237.1"/>
    </source>
</evidence>
<dbReference type="GO" id="GO:0003677">
    <property type="term" value="F:DNA binding"/>
    <property type="evidence" value="ECO:0007669"/>
    <property type="project" value="InterPro"/>
</dbReference>
<dbReference type="AlphaFoldDB" id="L9XNV2"/>
<proteinExistence type="predicted"/>
<dbReference type="EMBL" id="AOID01000062">
    <property type="protein sequence ID" value="ELY63237.1"/>
    <property type="molecule type" value="Genomic_DNA"/>
</dbReference>
<gene>
    <name evidence="3" type="ORF">C489_19266</name>
</gene>